<accession>A0A0C2NV04</accession>
<name>A0A0C2N9Z6_9VIBR</name>
<dbReference type="NCBIfam" id="TIGR01488">
    <property type="entry name" value="HAD-SF-IB"/>
    <property type="match status" value="1"/>
</dbReference>
<dbReference type="PANTHER" id="PTHR43344:SF14">
    <property type="entry name" value="HAD-IB FAMILY HYDROLASE"/>
    <property type="match status" value="1"/>
</dbReference>
<dbReference type="Proteomes" id="UP000031672">
    <property type="component" value="Unassembled WGS sequence"/>
</dbReference>
<dbReference type="Gene3D" id="3.40.50.1000">
    <property type="entry name" value="HAD superfamily/HAD-like"/>
    <property type="match status" value="1"/>
</dbReference>
<dbReference type="InterPro" id="IPR050582">
    <property type="entry name" value="HAD-like_SerB"/>
</dbReference>
<sequence length="207" mass="23615">MNLALFDFDGTITNEDAYTAFLFYATPKIRLMLGGLLVSPIIALYHLKWLPARYTRPILTKMAFGGRAIESLDARAKQFVTERLVHMIRPNALAKIRWHQQQGDDIYVVSASLSPYLSIWCQQQGIKLLCSTLAHKNGHYTGGYLYGDCSLDNKVTAVKRSVDLAAYPVIYAYGDTYEDLPMLALADHKFYQWQRFDHQDDILNLSQ</sequence>
<dbReference type="AlphaFoldDB" id="A0A0C2N9Z6"/>
<dbReference type="Pfam" id="PF12710">
    <property type="entry name" value="HAD"/>
    <property type="match status" value="1"/>
</dbReference>
<proteinExistence type="predicted"/>
<evidence type="ECO:0000313" key="2">
    <source>
        <dbReference type="Proteomes" id="UP000031672"/>
    </source>
</evidence>
<protein>
    <submittedName>
        <fullName evidence="1">Phosphoserine phosphatase</fullName>
    </submittedName>
</protein>
<dbReference type="OrthoDB" id="9784466at2"/>
<dbReference type="InterPro" id="IPR036412">
    <property type="entry name" value="HAD-like_sf"/>
</dbReference>
<comment type="caution">
    <text evidence="1">The sequence shown here is derived from an EMBL/GenBank/DDBJ whole genome shotgun (WGS) entry which is preliminary data.</text>
</comment>
<dbReference type="GO" id="GO:0006564">
    <property type="term" value="P:L-serine biosynthetic process"/>
    <property type="evidence" value="ECO:0007669"/>
    <property type="project" value="TreeGrafter"/>
</dbReference>
<dbReference type="InterPro" id="IPR006385">
    <property type="entry name" value="HAD_hydro_SerB1"/>
</dbReference>
<dbReference type="PANTHER" id="PTHR43344">
    <property type="entry name" value="PHOSPHOSERINE PHOSPHATASE"/>
    <property type="match status" value="1"/>
</dbReference>
<dbReference type="RefSeq" id="WP_040992428.1">
    <property type="nucleotide sequence ID" value="NZ_JTKH01000024.1"/>
</dbReference>
<dbReference type="InterPro" id="IPR023214">
    <property type="entry name" value="HAD_sf"/>
</dbReference>
<dbReference type="GO" id="GO:0000287">
    <property type="term" value="F:magnesium ion binding"/>
    <property type="evidence" value="ECO:0007669"/>
    <property type="project" value="TreeGrafter"/>
</dbReference>
<dbReference type="STRING" id="1461322.OJ16_17010"/>
<dbReference type="Gene3D" id="1.20.1440.100">
    <property type="entry name" value="SG protein - dephosphorylation function"/>
    <property type="match status" value="1"/>
</dbReference>
<dbReference type="GO" id="GO:0036424">
    <property type="term" value="F:L-phosphoserine phosphatase activity"/>
    <property type="evidence" value="ECO:0007669"/>
    <property type="project" value="TreeGrafter"/>
</dbReference>
<gene>
    <name evidence="1" type="ORF">OJ16_17010</name>
</gene>
<keyword evidence="2" id="KW-1185">Reference proteome</keyword>
<dbReference type="SUPFAM" id="SSF56784">
    <property type="entry name" value="HAD-like"/>
    <property type="match status" value="1"/>
</dbReference>
<accession>A0A0C2N9Z6</accession>
<organism evidence="1 2">
    <name type="scientific">Vibrio renipiscarius</name>
    <dbReference type="NCBI Taxonomy" id="1461322"/>
    <lineage>
        <taxon>Bacteria</taxon>
        <taxon>Pseudomonadati</taxon>
        <taxon>Pseudomonadota</taxon>
        <taxon>Gammaproteobacteria</taxon>
        <taxon>Vibrionales</taxon>
        <taxon>Vibrionaceae</taxon>
        <taxon>Vibrio</taxon>
    </lineage>
</organism>
<reference evidence="1 2" key="1">
    <citation type="submission" date="2014-11" db="EMBL/GenBank/DDBJ databases">
        <title>Draft Genome Sequence of Vibrio piscirenalis strains CECT 8603T and CECT 8604, two marine Gammaproteobacterium isolated from cultured gilthead sea bream (Sparus aurata).</title>
        <authorList>
            <person name="Arahal D.R."/>
            <person name="Rodrigo-Torres L."/>
            <person name="Lucena T."/>
            <person name="Pujalte M.J."/>
        </authorList>
    </citation>
    <scope>NUCLEOTIDE SEQUENCE [LARGE SCALE GENOMIC DNA]</scope>
    <source>
        <strain evidence="1 2">DCR 1-4-2</strain>
    </source>
</reference>
<dbReference type="NCBIfam" id="TIGR01490">
    <property type="entry name" value="HAD-SF-IB-hyp1"/>
    <property type="match status" value="1"/>
</dbReference>
<evidence type="ECO:0000313" key="1">
    <source>
        <dbReference type="EMBL" id="KII76486.1"/>
    </source>
</evidence>
<dbReference type="GO" id="GO:0005737">
    <property type="term" value="C:cytoplasm"/>
    <property type="evidence" value="ECO:0007669"/>
    <property type="project" value="TreeGrafter"/>
</dbReference>
<dbReference type="EMBL" id="JTKH01000024">
    <property type="protein sequence ID" value="KII76486.1"/>
    <property type="molecule type" value="Genomic_DNA"/>
</dbReference>